<dbReference type="Pfam" id="PF01757">
    <property type="entry name" value="Acyl_transf_3"/>
    <property type="match status" value="1"/>
</dbReference>
<keyword evidence="1" id="KW-1133">Transmembrane helix</keyword>
<dbReference type="GO" id="GO:0009103">
    <property type="term" value="P:lipopolysaccharide biosynthetic process"/>
    <property type="evidence" value="ECO:0007669"/>
    <property type="project" value="TreeGrafter"/>
</dbReference>
<organism evidence="3 4">
    <name type="scientific">Ornithinimicrobium avium</name>
    <dbReference type="NCBI Taxonomy" id="2283195"/>
    <lineage>
        <taxon>Bacteria</taxon>
        <taxon>Bacillati</taxon>
        <taxon>Actinomycetota</taxon>
        <taxon>Actinomycetes</taxon>
        <taxon>Micrococcales</taxon>
        <taxon>Ornithinimicrobiaceae</taxon>
        <taxon>Ornithinimicrobium</taxon>
    </lineage>
</organism>
<dbReference type="Proteomes" id="UP000253790">
    <property type="component" value="Chromosome"/>
</dbReference>
<evidence type="ECO:0000256" key="1">
    <source>
        <dbReference type="SAM" id="Phobius"/>
    </source>
</evidence>
<keyword evidence="4" id="KW-1185">Reference proteome</keyword>
<name>A0A345NQ52_9MICO</name>
<feature type="transmembrane region" description="Helical" evidence="1">
    <location>
        <begin position="403"/>
        <end position="423"/>
    </location>
</feature>
<feature type="domain" description="Acyltransferase 3" evidence="2">
    <location>
        <begin position="114"/>
        <end position="420"/>
    </location>
</feature>
<gene>
    <name evidence="3" type="ORF">DV701_14465</name>
</gene>
<feature type="transmembrane region" description="Helical" evidence="1">
    <location>
        <begin position="139"/>
        <end position="161"/>
    </location>
</feature>
<proteinExistence type="predicted"/>
<sequence>MGEDAVEDGGSVVRGSVQAGRHGVLSGMYLGGGLAAPGWCVPGASPPEGTRVRGCPCLVLADQAGVARGPGMRTIFHACQPSRQRMSMWVLPVRGRGGMVRLVSRRVPGVGYIPQLDGLRAVAVGAVMVGHAWPDYVPGGGAGVSVFFALSGYLITSLLIAERERHGRIDYLRFYGRRFVRLVPALVLTVAVTVVVLRPPWGNVAAALFYYANWRRIGGHEMQELGHTWSLAIEEQFYLVWPLVLAAAYCLWRVRGIAWTALALSAVAVLIRAWIGDDTYRMYNGLDTRMDSLLTGALVACGLRLWPAAVEKACRWLAGPALAVLTAQTFWGMVGGYQLGQGVQAWACAALVGWLVTSPGSWGARALSWTPLVWLGLISYGLYLWHFPVQHWFSPMEWMTRTMLLPCVAVVTVLLSLVSYRFAERPLTLWLRPHLVPRARASEDA</sequence>
<dbReference type="OrthoDB" id="3404679at2"/>
<dbReference type="PANTHER" id="PTHR23028:SF53">
    <property type="entry name" value="ACYL_TRANSF_3 DOMAIN-CONTAINING PROTEIN"/>
    <property type="match status" value="1"/>
</dbReference>
<protein>
    <submittedName>
        <fullName evidence="3">Acyltransferase</fullName>
    </submittedName>
</protein>
<keyword evidence="1" id="KW-0472">Membrane</keyword>
<feature type="transmembrane region" description="Helical" evidence="1">
    <location>
        <begin position="339"/>
        <end position="357"/>
    </location>
</feature>
<feature type="transmembrane region" description="Helical" evidence="1">
    <location>
        <begin position="364"/>
        <end position="383"/>
    </location>
</feature>
<evidence type="ECO:0000313" key="3">
    <source>
        <dbReference type="EMBL" id="AXH97160.1"/>
    </source>
</evidence>
<dbReference type="GO" id="GO:0016020">
    <property type="term" value="C:membrane"/>
    <property type="evidence" value="ECO:0007669"/>
    <property type="project" value="TreeGrafter"/>
</dbReference>
<evidence type="ECO:0000313" key="4">
    <source>
        <dbReference type="Proteomes" id="UP000253790"/>
    </source>
</evidence>
<keyword evidence="3" id="KW-0012">Acyltransferase</keyword>
<evidence type="ECO:0000259" key="2">
    <source>
        <dbReference type="Pfam" id="PF01757"/>
    </source>
</evidence>
<accession>A0A345NQ52</accession>
<dbReference type="InterPro" id="IPR050879">
    <property type="entry name" value="Acyltransferase_3"/>
</dbReference>
<dbReference type="AlphaFoldDB" id="A0A345NQ52"/>
<keyword evidence="1" id="KW-0812">Transmembrane</keyword>
<dbReference type="PANTHER" id="PTHR23028">
    <property type="entry name" value="ACETYLTRANSFERASE"/>
    <property type="match status" value="1"/>
</dbReference>
<feature type="transmembrane region" description="Helical" evidence="1">
    <location>
        <begin position="257"/>
        <end position="276"/>
    </location>
</feature>
<reference evidence="3 4" key="1">
    <citation type="submission" date="2018-07" db="EMBL/GenBank/DDBJ databases">
        <title>Complete genome sequencing of Ornithinimicrobium sp. AMA3305.</title>
        <authorList>
            <person name="Bae J.-W."/>
        </authorList>
    </citation>
    <scope>NUCLEOTIDE SEQUENCE [LARGE SCALE GENOMIC DNA]</scope>
    <source>
        <strain evidence="3 4">AMA3305</strain>
    </source>
</reference>
<dbReference type="EMBL" id="CP031229">
    <property type="protein sequence ID" value="AXH97160.1"/>
    <property type="molecule type" value="Genomic_DNA"/>
</dbReference>
<feature type="transmembrane region" description="Helical" evidence="1">
    <location>
        <begin position="182"/>
        <end position="201"/>
    </location>
</feature>
<dbReference type="GO" id="GO:0016747">
    <property type="term" value="F:acyltransferase activity, transferring groups other than amino-acyl groups"/>
    <property type="evidence" value="ECO:0007669"/>
    <property type="project" value="InterPro"/>
</dbReference>
<dbReference type="InterPro" id="IPR002656">
    <property type="entry name" value="Acyl_transf_3_dom"/>
</dbReference>
<feature type="transmembrane region" description="Helical" evidence="1">
    <location>
        <begin position="313"/>
        <end position="333"/>
    </location>
</feature>
<keyword evidence="3" id="KW-0808">Transferase</keyword>
<dbReference type="KEGG" id="orn:DV701_14465"/>